<evidence type="ECO:0000259" key="1">
    <source>
        <dbReference type="Pfam" id="PF14285"/>
    </source>
</evidence>
<dbReference type="InterPro" id="IPR025377">
    <property type="entry name" value="DUF4367"/>
</dbReference>
<gene>
    <name evidence="2" type="ORF">H8790_05175</name>
</gene>
<evidence type="ECO:0000313" key="2">
    <source>
        <dbReference type="EMBL" id="QNL45408.1"/>
    </source>
</evidence>
<organism evidence="2 3">
    <name type="scientific">Oscillibacter hominis</name>
    <dbReference type="NCBI Taxonomy" id="2763056"/>
    <lineage>
        <taxon>Bacteria</taxon>
        <taxon>Bacillati</taxon>
        <taxon>Bacillota</taxon>
        <taxon>Clostridia</taxon>
        <taxon>Eubacteriales</taxon>
        <taxon>Oscillospiraceae</taxon>
        <taxon>Oscillibacter</taxon>
    </lineage>
</organism>
<keyword evidence="3" id="KW-1185">Reference proteome</keyword>
<reference evidence="2 3" key="1">
    <citation type="submission" date="2020-08" db="EMBL/GenBank/DDBJ databases">
        <authorList>
            <person name="Liu C."/>
            <person name="Sun Q."/>
        </authorList>
    </citation>
    <scope>NUCLEOTIDE SEQUENCE [LARGE SCALE GENOMIC DNA]</scope>
    <source>
        <strain evidence="2 3">NSJ-62</strain>
    </source>
</reference>
<dbReference type="EMBL" id="CP060490">
    <property type="protein sequence ID" value="QNL45408.1"/>
    <property type="molecule type" value="Genomic_DNA"/>
</dbReference>
<dbReference type="KEGG" id="ohi:H8790_05175"/>
<name>A0A7G9B777_9FIRM</name>
<dbReference type="AlphaFoldDB" id="A0A7G9B777"/>
<dbReference type="Proteomes" id="UP000515960">
    <property type="component" value="Chromosome"/>
</dbReference>
<dbReference type="Pfam" id="PF14285">
    <property type="entry name" value="DUF4367"/>
    <property type="match status" value="1"/>
</dbReference>
<sequence>MREGNTMDMSWQALLQEAAATSFEKTADTLAAAENGSCACVDLHQQQIHELSKKILLLPYQGIVLLLSRYCFRLSPEETEMFFHLENAKGCFRFYKELLSSSMGVEAGHMISDDTFGKACHIALKDYLHNELEADADDKAAGNSRTHIAFRKVWKTVAVAAITLTLLFSTCMVANAQFRERVISWVVETFEKYSIFELHGDELDEPQDLTEYQAGYLPDGAILQDTTKQPNTEPGVVIRKYAISESEFFDIVITQSDNRVYFDTENTEIEPFDKDGVTGYFFQKDDTSYICFEWDGCFFSVYGSIDTDELVKIAAGITKK</sequence>
<accession>A0A7G9B777</accession>
<proteinExistence type="predicted"/>
<evidence type="ECO:0000313" key="3">
    <source>
        <dbReference type="Proteomes" id="UP000515960"/>
    </source>
</evidence>
<feature type="domain" description="DUF4367" evidence="1">
    <location>
        <begin position="212"/>
        <end position="317"/>
    </location>
</feature>
<protein>
    <submittedName>
        <fullName evidence="2">DUF4367 domain-containing protein</fullName>
    </submittedName>
</protein>